<dbReference type="AlphaFoldDB" id="A0A7D8UZM8"/>
<dbReference type="PANTHER" id="PTHR23028:SF134">
    <property type="entry name" value="PUTATIVE (AFU_ORTHOLOGUE AFUA_4G08520)-RELATED"/>
    <property type="match status" value="1"/>
</dbReference>
<dbReference type="Proteomes" id="UP000481288">
    <property type="component" value="Unassembled WGS sequence"/>
</dbReference>
<keyword evidence="4" id="KW-1185">Reference proteome</keyword>
<dbReference type="GO" id="GO:0016747">
    <property type="term" value="F:acyltransferase activity, transferring groups other than amino-acyl groups"/>
    <property type="evidence" value="ECO:0007669"/>
    <property type="project" value="InterPro"/>
</dbReference>
<keyword evidence="1" id="KW-0812">Transmembrane</keyword>
<reference evidence="3 4" key="1">
    <citation type="submission" date="2018-05" db="EMBL/GenBank/DDBJ databases">
        <title>Whole genome sequencing for identification of molecular markers to develop diagnostic detection tools for the regulated plant pathogen Lachnellula willkommii.</title>
        <authorList>
            <person name="Giroux E."/>
            <person name="Bilodeau G."/>
        </authorList>
    </citation>
    <scope>NUCLEOTIDE SEQUENCE [LARGE SCALE GENOMIC DNA]</scope>
    <source>
        <strain evidence="3 4">CBS 625.97</strain>
    </source>
</reference>
<dbReference type="Pfam" id="PF01757">
    <property type="entry name" value="Acyl_transf_3"/>
    <property type="match status" value="1"/>
</dbReference>
<dbReference type="InterPro" id="IPR050879">
    <property type="entry name" value="Acyltransferase_3"/>
</dbReference>
<evidence type="ECO:0000313" key="4">
    <source>
        <dbReference type="Proteomes" id="UP000481288"/>
    </source>
</evidence>
<proteinExistence type="predicted"/>
<keyword evidence="1" id="KW-1133">Transmembrane helix</keyword>
<feature type="transmembrane region" description="Helical" evidence="1">
    <location>
        <begin position="83"/>
        <end position="102"/>
    </location>
</feature>
<sequence>MNDANGRLSSDCELAEQGVSTDLEAMTRTDYGEIFQPTLPTDAPSRTSHSQLHMLSIIHKLLCYSPKGSLEVRPTSWLDGVRGIAALEVYIFHTMALWASVAPAWNPETGEKNYLQWPILRTFFISGGTAVCLFFVLSGYVLTHKSLRWLREGFPDKLQVYPAIASSLFRRGLRLYLPPVLITFCEMLATRCGVSPPLNYMFIPEPTLLAQFVDWLKEINRFINPVYNFPSAVQGFAIGSWNLFCFLAGMLIADFNLIREGNDQEPSIKHGVIWATLFAIAFYVAGLPSLGSPIARMQPMPGFEILHALTPVNLRMEDHSRFWWSISGVLMLLAISQLPRLKKLFETNFCQYMGKIAFSLYLIHEFCLVLFGQSLRNFMMRLEPTAGTFGYWLLCVVWYILFTPPAFALAAQFEVGIFPYEKAVSGDYMPASGTAFKALGSVQTFYFTYANSLGQRWVDGPSVRFARWWEGKCLKFYSKSKRKP</sequence>
<feature type="transmembrane region" description="Helical" evidence="1">
    <location>
        <begin position="232"/>
        <end position="252"/>
    </location>
</feature>
<dbReference type="OrthoDB" id="5819582at2759"/>
<feature type="domain" description="Acyltransferase 3" evidence="2">
    <location>
        <begin position="76"/>
        <end position="183"/>
    </location>
</feature>
<gene>
    <name evidence="3" type="ORF">LCER1_G004403</name>
</gene>
<feature type="transmembrane region" description="Helical" evidence="1">
    <location>
        <begin position="391"/>
        <end position="411"/>
    </location>
</feature>
<feature type="transmembrane region" description="Helical" evidence="1">
    <location>
        <begin position="272"/>
        <end position="291"/>
    </location>
</feature>
<keyword evidence="1" id="KW-0472">Membrane</keyword>
<comment type="caution">
    <text evidence="3">The sequence shown here is derived from an EMBL/GenBank/DDBJ whole genome shotgun (WGS) entry which is preliminary data.</text>
</comment>
<organism evidence="3 4">
    <name type="scientific">Lachnellula cervina</name>
    <dbReference type="NCBI Taxonomy" id="1316786"/>
    <lineage>
        <taxon>Eukaryota</taxon>
        <taxon>Fungi</taxon>
        <taxon>Dikarya</taxon>
        <taxon>Ascomycota</taxon>
        <taxon>Pezizomycotina</taxon>
        <taxon>Leotiomycetes</taxon>
        <taxon>Helotiales</taxon>
        <taxon>Lachnaceae</taxon>
        <taxon>Lachnellula</taxon>
    </lineage>
</organism>
<name>A0A7D8UZM8_9HELO</name>
<evidence type="ECO:0000256" key="1">
    <source>
        <dbReference type="SAM" id="Phobius"/>
    </source>
</evidence>
<dbReference type="InterPro" id="IPR002656">
    <property type="entry name" value="Acyl_transf_3_dom"/>
</dbReference>
<dbReference type="EMBL" id="QGMG01000256">
    <property type="protein sequence ID" value="TVY55299.1"/>
    <property type="molecule type" value="Genomic_DNA"/>
</dbReference>
<feature type="transmembrane region" description="Helical" evidence="1">
    <location>
        <begin position="322"/>
        <end position="340"/>
    </location>
</feature>
<feature type="transmembrane region" description="Helical" evidence="1">
    <location>
        <begin position="122"/>
        <end position="142"/>
    </location>
</feature>
<dbReference type="PANTHER" id="PTHR23028">
    <property type="entry name" value="ACETYLTRANSFERASE"/>
    <property type="match status" value="1"/>
</dbReference>
<accession>A0A7D8UZM8</accession>
<evidence type="ECO:0000259" key="2">
    <source>
        <dbReference type="Pfam" id="PF01757"/>
    </source>
</evidence>
<feature type="transmembrane region" description="Helical" evidence="1">
    <location>
        <begin position="352"/>
        <end position="371"/>
    </location>
</feature>
<protein>
    <recommendedName>
        <fullName evidence="2">Acyltransferase 3 domain-containing protein</fullName>
    </recommendedName>
</protein>
<evidence type="ECO:0000313" key="3">
    <source>
        <dbReference type="EMBL" id="TVY55299.1"/>
    </source>
</evidence>